<dbReference type="Pfam" id="PF01248">
    <property type="entry name" value="Ribosomal_L7Ae"/>
    <property type="match status" value="1"/>
</dbReference>
<dbReference type="SUPFAM" id="SSF55315">
    <property type="entry name" value="L30e-like"/>
    <property type="match status" value="1"/>
</dbReference>
<comment type="caution">
    <text evidence="2">The sequence shown here is derived from an EMBL/GenBank/DDBJ whole genome shotgun (WGS) entry which is preliminary data.</text>
</comment>
<dbReference type="NCBIfam" id="NF005825">
    <property type="entry name" value="PRK07714.1"/>
    <property type="match status" value="1"/>
</dbReference>
<dbReference type="RefSeq" id="WP_367778746.1">
    <property type="nucleotide sequence ID" value="NZ_JBFMIA010000003.1"/>
</dbReference>
<evidence type="ECO:0000313" key="3">
    <source>
        <dbReference type="Proteomes" id="UP001556040"/>
    </source>
</evidence>
<dbReference type="Gene3D" id="3.30.1330.30">
    <property type="match status" value="1"/>
</dbReference>
<protein>
    <submittedName>
        <fullName evidence="2">YlxQ family RNA-binding protein</fullName>
    </submittedName>
</protein>
<evidence type="ECO:0000259" key="1">
    <source>
        <dbReference type="Pfam" id="PF01248"/>
    </source>
</evidence>
<sequence>MTQVKWMSLLGLATRAGKVISGEELVVKEVRANNAKLVFLTDDASVNTSKKVLDKCHHYGVPVRTVPDRYTLGHMIGKDARVTVAVMDVGFAKKMITLLDESKRG</sequence>
<feature type="domain" description="Ribosomal protein eL8/eL30/eS12/Gadd45" evidence="1">
    <location>
        <begin position="5"/>
        <end position="95"/>
    </location>
</feature>
<dbReference type="EMBL" id="JBFMIA010000003">
    <property type="protein sequence ID" value="MEW9501264.1"/>
    <property type="molecule type" value="Genomic_DNA"/>
</dbReference>
<dbReference type="InterPro" id="IPR029064">
    <property type="entry name" value="Ribosomal_eL30-like_sf"/>
</dbReference>
<dbReference type="NCBIfam" id="NF005585">
    <property type="entry name" value="PRK07283.1"/>
    <property type="match status" value="1"/>
</dbReference>
<name>A0ABV3Q1W6_9BACL</name>
<reference evidence="2 3" key="1">
    <citation type="journal article" date="1979" name="Int. J. Syst. Evol. Microbiol.">
        <title>Bacillus globisporus subsp. marinus subsp. nov.</title>
        <authorList>
            <person name="Liu H."/>
        </authorList>
    </citation>
    <scope>NUCLEOTIDE SEQUENCE [LARGE SCALE GENOMIC DNA]</scope>
    <source>
        <strain evidence="2 3">DSM 1297</strain>
    </source>
</reference>
<keyword evidence="3" id="KW-1185">Reference proteome</keyword>
<proteinExistence type="predicted"/>
<accession>A0ABV3Q1W6</accession>
<dbReference type="InterPro" id="IPR004038">
    <property type="entry name" value="Ribosomal_eL8/eL30/eS12/Gad45"/>
</dbReference>
<organism evidence="2 3">
    <name type="scientific">Jeotgalibacillus marinus</name>
    <dbReference type="NCBI Taxonomy" id="86667"/>
    <lineage>
        <taxon>Bacteria</taxon>
        <taxon>Bacillati</taxon>
        <taxon>Bacillota</taxon>
        <taxon>Bacilli</taxon>
        <taxon>Bacillales</taxon>
        <taxon>Caryophanaceae</taxon>
        <taxon>Jeotgalibacillus</taxon>
    </lineage>
</organism>
<dbReference type="Proteomes" id="UP001556040">
    <property type="component" value="Unassembled WGS sequence"/>
</dbReference>
<evidence type="ECO:0000313" key="2">
    <source>
        <dbReference type="EMBL" id="MEW9501264.1"/>
    </source>
</evidence>
<gene>
    <name evidence="2" type="ORF">AB1471_05560</name>
</gene>